<accession>A0ABN8S3N4</accession>
<evidence type="ECO:0008006" key="11">
    <source>
        <dbReference type="Google" id="ProtNLM"/>
    </source>
</evidence>
<dbReference type="InterPro" id="IPR000885">
    <property type="entry name" value="Fib_collagen_C"/>
</dbReference>
<dbReference type="InterPro" id="IPR036056">
    <property type="entry name" value="Fibrinogen-like_C"/>
</dbReference>
<feature type="signal peptide" evidence="6">
    <location>
        <begin position="1"/>
        <end position="18"/>
    </location>
</feature>
<feature type="domain" description="Fibrillar collagen NC1" evidence="8">
    <location>
        <begin position="90"/>
        <end position="177"/>
    </location>
</feature>
<keyword evidence="10" id="KW-1185">Reference proteome</keyword>
<proteinExistence type="predicted"/>
<feature type="chain" id="PRO_5045311663" description="Fibrinogen C-terminal domain-containing protein" evidence="6">
    <location>
        <begin position="19"/>
        <end position="1045"/>
    </location>
</feature>
<feature type="compositionally biased region" description="Basic and acidic residues" evidence="5">
    <location>
        <begin position="359"/>
        <end position="373"/>
    </location>
</feature>
<comment type="subcellular location">
    <subcellularLocation>
        <location evidence="1">Secreted</location>
    </subcellularLocation>
</comment>
<dbReference type="InterPro" id="IPR002181">
    <property type="entry name" value="Fibrinogen_a/b/g_C_dom"/>
</dbReference>
<feature type="compositionally biased region" description="Basic and acidic residues" evidence="5">
    <location>
        <begin position="35"/>
        <end position="53"/>
    </location>
</feature>
<gene>
    <name evidence="9" type="ORF">PEVE_00016257</name>
</gene>
<dbReference type="PROSITE" id="PS51461">
    <property type="entry name" value="NC1_FIB"/>
    <property type="match status" value="1"/>
</dbReference>
<feature type="region of interest" description="Disordered" evidence="5">
    <location>
        <begin position="35"/>
        <end position="73"/>
    </location>
</feature>
<evidence type="ECO:0000256" key="4">
    <source>
        <dbReference type="ARBA" id="ARBA00023157"/>
    </source>
</evidence>
<dbReference type="Gene3D" id="2.60.120.1000">
    <property type="match status" value="3"/>
</dbReference>
<protein>
    <recommendedName>
        <fullName evidence="11">Fibrinogen C-terminal domain-containing protein</fullName>
    </recommendedName>
</protein>
<keyword evidence="3" id="KW-0176">Collagen</keyword>
<comment type="caution">
    <text evidence="9">The sequence shown here is derived from an EMBL/GenBank/DDBJ whole genome shotgun (WGS) entry which is preliminary data.</text>
</comment>
<feature type="domain" description="Fibrinogen C-terminal" evidence="7">
    <location>
        <begin position="481"/>
        <end position="534"/>
    </location>
</feature>
<feature type="region of interest" description="Disordered" evidence="5">
    <location>
        <begin position="398"/>
        <end position="435"/>
    </location>
</feature>
<evidence type="ECO:0000256" key="1">
    <source>
        <dbReference type="ARBA" id="ARBA00004613"/>
    </source>
</evidence>
<keyword evidence="4" id="KW-1015">Disulfide bond</keyword>
<evidence type="ECO:0000259" key="8">
    <source>
        <dbReference type="PROSITE" id="PS51461"/>
    </source>
</evidence>
<dbReference type="PANTHER" id="PTHR16146">
    <property type="entry name" value="INTELECTIN"/>
    <property type="match status" value="1"/>
</dbReference>
<evidence type="ECO:0000256" key="6">
    <source>
        <dbReference type="SAM" id="SignalP"/>
    </source>
</evidence>
<dbReference type="SUPFAM" id="SSF56496">
    <property type="entry name" value="Fibrinogen C-terminal domain-like"/>
    <property type="match status" value="3"/>
</dbReference>
<dbReference type="EMBL" id="CALNXI010002273">
    <property type="protein sequence ID" value="CAH3185635.1"/>
    <property type="molecule type" value="Genomic_DNA"/>
</dbReference>
<sequence>MLRLFIPLFLVLILRSFASQKNSVSNQNHCCNCRDGRDGRDGQNGKDGRDGRDGINAGNGMKGQKGERGSPGNIAGGVIKFSDAAEKCTASIAGTVSYNSSQKSLQHCDGSVWLPVLTVGKGYTADRPGRHCLDILNSGQSHGSGLYWIDPNGGSTVDSFQAFCDMETERGGWTLVATKVSPGFIFIKTVFSSVAAATKKADAASHIHPSMGNWKEVMFRFADVDTIRLIYNRKAGAPNKDKEEFDKFLMGKSMQLTKNVNGFYKYSPADKKRNPSVGFATISSFYFRSNAGISENHSGTDKWLDIWNTGDGSNNYIYSDDSRARGTKCIAGYCYLNKPIWVMVSNQNHCCNCRDGRDGRDGQNGKDGRDGRDGINGNGMKVANQNHCCNCRDGRDGRDGQNGKDGRDGRDGINAGNGMKGQKGERGSPGNNAGGVIKFSDTAEKCTASIAGTVSYNSSQKSLQLCDGSVWLPLLTVGKGYTADRPGRHCLDILNSGQSHGSGLYRIDPNGGSTKDSFQAFCDMETERGGWTLVATKVSPGFLFIKTVFSSVAAATKNTDAASHIHPSIGNWKEVMFRFADVDTIRVIYNRKVGAPNKDKEEFDKFLMGKSMNVGKNVNGFYKYSPADKKRNPSVGFATISTLYFGSRNGISEGHSGTDKWLDMWHGGDSSNNYIYSDNSRARGTKCIAGYCYLNKPIWVMLTKQNHCCNSCRDGKDGRDGRDGINAGNGMKASLQLKDYRERDLSLQVSSTVDFFFVFVFEGQKGERGSPGNNAGGVIKFSDTAEKCTASIAGTVSYNTSQKSLQLCDGSVWLPVLTVEKGYTADRPGRHCLDILNSGQSHGSRLYWIDPNGGSTKDSFQAFCDMETEHGGWTLVATKVSPGFLCIKTVFSSVTAATKNADAASHVHPSMGDWKEAMFRFADVDTIRLIYNRKAGAPNKDKEEFDKFLMGKSMDLRRPVNGFYKYTPADNKRNPSVGFATISSFHFYSSGGISEDLRGTDKWLDMWHAGDRSNNYIYSDNSRARGTKCIAGYCYLNKPIWVMVR</sequence>
<dbReference type="Pfam" id="PF01410">
    <property type="entry name" value="COLFI"/>
    <property type="match status" value="3"/>
</dbReference>
<feature type="domain" description="Fibrinogen C-terminal" evidence="7">
    <location>
        <begin position="123"/>
        <end position="176"/>
    </location>
</feature>
<dbReference type="PANTHER" id="PTHR16146:SF46">
    <property type="entry name" value="INTELECTIN-1A-RELATED"/>
    <property type="match status" value="1"/>
</dbReference>
<evidence type="ECO:0000313" key="10">
    <source>
        <dbReference type="Proteomes" id="UP001159427"/>
    </source>
</evidence>
<reference evidence="9 10" key="1">
    <citation type="submission" date="2022-05" db="EMBL/GenBank/DDBJ databases">
        <authorList>
            <consortium name="Genoscope - CEA"/>
            <person name="William W."/>
        </authorList>
    </citation>
    <scope>NUCLEOTIDE SEQUENCE [LARGE SCALE GENOMIC DNA]</scope>
</reference>
<evidence type="ECO:0000259" key="7">
    <source>
        <dbReference type="PROSITE" id="PS51406"/>
    </source>
</evidence>
<evidence type="ECO:0000256" key="2">
    <source>
        <dbReference type="ARBA" id="ARBA00022525"/>
    </source>
</evidence>
<dbReference type="SMART" id="SM00038">
    <property type="entry name" value="COLFI"/>
    <property type="match status" value="1"/>
</dbReference>
<organism evidence="9 10">
    <name type="scientific">Porites evermanni</name>
    <dbReference type="NCBI Taxonomy" id="104178"/>
    <lineage>
        <taxon>Eukaryota</taxon>
        <taxon>Metazoa</taxon>
        <taxon>Cnidaria</taxon>
        <taxon>Anthozoa</taxon>
        <taxon>Hexacorallia</taxon>
        <taxon>Scleractinia</taxon>
        <taxon>Fungiina</taxon>
        <taxon>Poritidae</taxon>
        <taxon>Porites</taxon>
    </lineage>
</organism>
<dbReference type="Proteomes" id="UP001159427">
    <property type="component" value="Unassembled WGS sequence"/>
</dbReference>
<evidence type="ECO:0000313" key="9">
    <source>
        <dbReference type="EMBL" id="CAH3185635.1"/>
    </source>
</evidence>
<dbReference type="PROSITE" id="PS51406">
    <property type="entry name" value="FIBRINOGEN_C_2"/>
    <property type="match status" value="3"/>
</dbReference>
<feature type="compositionally biased region" description="Basic and acidic residues" evidence="5">
    <location>
        <begin position="398"/>
        <end position="411"/>
    </location>
</feature>
<evidence type="ECO:0000256" key="3">
    <source>
        <dbReference type="ARBA" id="ARBA00023119"/>
    </source>
</evidence>
<feature type="domain" description="Fibrinogen C-terminal" evidence="7">
    <location>
        <begin position="823"/>
        <end position="876"/>
    </location>
</feature>
<dbReference type="NCBIfam" id="NF040941">
    <property type="entry name" value="GGGWT_bact"/>
    <property type="match status" value="3"/>
</dbReference>
<name>A0ABN8S3N4_9CNID</name>
<keyword evidence="2" id="KW-0964">Secreted</keyword>
<keyword evidence="6" id="KW-0732">Signal</keyword>
<feature type="region of interest" description="Disordered" evidence="5">
    <location>
        <begin position="359"/>
        <end position="379"/>
    </location>
</feature>
<evidence type="ECO:0000256" key="5">
    <source>
        <dbReference type="SAM" id="MobiDB-lite"/>
    </source>
</evidence>